<dbReference type="RefSeq" id="WP_165142711.1">
    <property type="nucleotide sequence ID" value="NZ_JAALLT010000004.1"/>
</dbReference>
<dbReference type="SUPFAM" id="SSF51261">
    <property type="entry name" value="Duplicated hybrid motif"/>
    <property type="match status" value="1"/>
</dbReference>
<dbReference type="InterPro" id="IPR016047">
    <property type="entry name" value="M23ase_b-sheet_dom"/>
</dbReference>
<dbReference type="CDD" id="cd12797">
    <property type="entry name" value="M23_peptidase"/>
    <property type="match status" value="1"/>
</dbReference>
<dbReference type="Proteomes" id="UP000473278">
    <property type="component" value="Unassembled WGS sequence"/>
</dbReference>
<feature type="domain" description="M23ase beta-sheet core" evidence="2">
    <location>
        <begin position="111"/>
        <end position="199"/>
    </location>
</feature>
<accession>A0A6M1T5V3</accession>
<evidence type="ECO:0000313" key="3">
    <source>
        <dbReference type="EMBL" id="NGP77365.1"/>
    </source>
</evidence>
<gene>
    <name evidence="3" type="ORF">G3570_12020</name>
</gene>
<keyword evidence="1" id="KW-1133">Transmembrane helix</keyword>
<evidence type="ECO:0000259" key="2">
    <source>
        <dbReference type="Pfam" id="PF01551"/>
    </source>
</evidence>
<keyword evidence="1" id="KW-0812">Transmembrane</keyword>
<protein>
    <submittedName>
        <fullName evidence="3">M23 family metallopeptidase</fullName>
    </submittedName>
</protein>
<evidence type="ECO:0000256" key="1">
    <source>
        <dbReference type="SAM" id="Phobius"/>
    </source>
</evidence>
<reference evidence="3 4" key="1">
    <citation type="submission" date="2020-02" db="EMBL/GenBank/DDBJ databases">
        <title>Balneolaceae bacterium YR4-1, complete genome.</title>
        <authorList>
            <person name="Li Y."/>
            <person name="Wu S."/>
        </authorList>
    </citation>
    <scope>NUCLEOTIDE SEQUENCE [LARGE SCALE GENOMIC DNA]</scope>
    <source>
        <strain evidence="3 4">YR4-1</strain>
    </source>
</reference>
<sequence>MKSVGSHSPTRKDKVTVLSIFVFLLFAVLDTMAFLSYYPTGKSLDVSFPLRSGTYYVLQGGASIVTNPFHAQGSNKLAIDIIKLNSLGNRADGIAPQALKAYQIFEENLYSPCQGRILKVRNNLQDNPPGNPDTEHPEGNYITLKCLMGDILMAHLRRGSIKVAPGDTVTIGQPLAEIGNSGNTLEPHLHIEATKDGKPLWLRFNGLSLSINSLIKK</sequence>
<comment type="caution">
    <text evidence="3">The sequence shown here is derived from an EMBL/GenBank/DDBJ whole genome shotgun (WGS) entry which is preliminary data.</text>
</comment>
<feature type="transmembrane region" description="Helical" evidence="1">
    <location>
        <begin position="15"/>
        <end position="38"/>
    </location>
</feature>
<dbReference type="AlphaFoldDB" id="A0A6M1T5V3"/>
<dbReference type="Pfam" id="PF01551">
    <property type="entry name" value="Peptidase_M23"/>
    <property type="match status" value="1"/>
</dbReference>
<evidence type="ECO:0000313" key="4">
    <source>
        <dbReference type="Proteomes" id="UP000473278"/>
    </source>
</evidence>
<proteinExistence type="predicted"/>
<organism evidence="3 4">
    <name type="scientific">Halalkalibaculum roseum</name>
    <dbReference type="NCBI Taxonomy" id="2709311"/>
    <lineage>
        <taxon>Bacteria</taxon>
        <taxon>Pseudomonadati</taxon>
        <taxon>Balneolota</taxon>
        <taxon>Balneolia</taxon>
        <taxon>Balneolales</taxon>
        <taxon>Balneolaceae</taxon>
        <taxon>Halalkalibaculum</taxon>
    </lineage>
</organism>
<keyword evidence="4" id="KW-1185">Reference proteome</keyword>
<dbReference type="EMBL" id="JAALLT010000004">
    <property type="protein sequence ID" value="NGP77365.1"/>
    <property type="molecule type" value="Genomic_DNA"/>
</dbReference>
<name>A0A6M1T5V3_9BACT</name>
<keyword evidence="1" id="KW-0472">Membrane</keyword>
<dbReference type="Gene3D" id="2.70.70.10">
    <property type="entry name" value="Glucose Permease (Domain IIA)"/>
    <property type="match status" value="1"/>
</dbReference>
<dbReference type="InterPro" id="IPR011055">
    <property type="entry name" value="Dup_hybrid_motif"/>
</dbReference>